<keyword evidence="4 6" id="KW-1133">Transmembrane helix</keyword>
<sequence>MSEEDKKYSIVNKIGIWLNKNNLNLDVKEFLILIFILFSLTFLIGLFFRPGLILSILFSIINIFLFFIFINIRKKRENVEKENQLEQFLLDLVGYLYGNPNILNCIQRTIEDADYPLRKEFELVLNDTRKGLLLNEALRNMIRRNSSPLIEIVLIGFIAANDKGVDLIGFLKDQIEYIREKKNMERYIRILSSGPKYTSYLITLIPIVSIIIIILINRDIIEILFTEVGVLILIYIILSNIIGFFIINRVINYYGGNRVIK</sequence>
<feature type="transmembrane region" description="Helical" evidence="6">
    <location>
        <begin position="228"/>
        <end position="251"/>
    </location>
</feature>
<dbReference type="EMBL" id="BART01000414">
    <property type="protein sequence ID" value="GAG72030.1"/>
    <property type="molecule type" value="Genomic_DNA"/>
</dbReference>
<feature type="domain" description="Type II secretion system protein GspF" evidence="7">
    <location>
        <begin position="91"/>
        <end position="214"/>
    </location>
</feature>
<dbReference type="PANTHER" id="PTHR35007">
    <property type="entry name" value="INTEGRAL MEMBRANE PROTEIN-RELATED"/>
    <property type="match status" value="1"/>
</dbReference>
<accession>X0ZQR9</accession>
<comment type="subcellular location">
    <subcellularLocation>
        <location evidence="1">Cell membrane</location>
        <topology evidence="1">Multi-pass membrane protein</topology>
    </subcellularLocation>
</comment>
<comment type="caution">
    <text evidence="8">The sequence shown here is derived from an EMBL/GenBank/DDBJ whole genome shotgun (WGS) entry which is preliminary data.</text>
</comment>
<dbReference type="PANTHER" id="PTHR35007:SF1">
    <property type="entry name" value="PILUS ASSEMBLY PROTEIN"/>
    <property type="match status" value="1"/>
</dbReference>
<evidence type="ECO:0000256" key="5">
    <source>
        <dbReference type="ARBA" id="ARBA00023136"/>
    </source>
</evidence>
<evidence type="ECO:0000256" key="3">
    <source>
        <dbReference type="ARBA" id="ARBA00022692"/>
    </source>
</evidence>
<gene>
    <name evidence="8" type="ORF">S01H4_02022</name>
</gene>
<evidence type="ECO:0000313" key="8">
    <source>
        <dbReference type="EMBL" id="GAG72030.1"/>
    </source>
</evidence>
<name>X0ZQR9_9ZZZZ</name>
<reference evidence="8" key="1">
    <citation type="journal article" date="2014" name="Front. Microbiol.">
        <title>High frequency of phylogenetically diverse reductive dehalogenase-homologous genes in deep subseafloor sedimentary metagenomes.</title>
        <authorList>
            <person name="Kawai M."/>
            <person name="Futagami T."/>
            <person name="Toyoda A."/>
            <person name="Takaki Y."/>
            <person name="Nishi S."/>
            <person name="Hori S."/>
            <person name="Arai W."/>
            <person name="Tsubouchi T."/>
            <person name="Morono Y."/>
            <person name="Uchiyama I."/>
            <person name="Ito T."/>
            <person name="Fujiyama A."/>
            <person name="Inagaki F."/>
            <person name="Takami H."/>
        </authorList>
    </citation>
    <scope>NUCLEOTIDE SEQUENCE</scope>
    <source>
        <strain evidence="8">Expedition CK06-06</strain>
    </source>
</reference>
<dbReference type="AlphaFoldDB" id="X0ZQR9"/>
<proteinExistence type="predicted"/>
<evidence type="ECO:0000259" key="7">
    <source>
        <dbReference type="Pfam" id="PF00482"/>
    </source>
</evidence>
<protein>
    <recommendedName>
        <fullName evidence="7">Type II secretion system protein GspF domain-containing protein</fullName>
    </recommendedName>
</protein>
<dbReference type="Pfam" id="PF00482">
    <property type="entry name" value="T2SSF"/>
    <property type="match status" value="1"/>
</dbReference>
<keyword evidence="5 6" id="KW-0472">Membrane</keyword>
<evidence type="ECO:0000256" key="4">
    <source>
        <dbReference type="ARBA" id="ARBA00022989"/>
    </source>
</evidence>
<dbReference type="GO" id="GO:0005886">
    <property type="term" value="C:plasma membrane"/>
    <property type="evidence" value="ECO:0007669"/>
    <property type="project" value="UniProtKB-SubCell"/>
</dbReference>
<keyword evidence="3 6" id="KW-0812">Transmembrane</keyword>
<dbReference type="InterPro" id="IPR018076">
    <property type="entry name" value="T2SS_GspF_dom"/>
</dbReference>
<organism evidence="8">
    <name type="scientific">marine sediment metagenome</name>
    <dbReference type="NCBI Taxonomy" id="412755"/>
    <lineage>
        <taxon>unclassified sequences</taxon>
        <taxon>metagenomes</taxon>
        <taxon>ecological metagenomes</taxon>
    </lineage>
</organism>
<evidence type="ECO:0000256" key="1">
    <source>
        <dbReference type="ARBA" id="ARBA00004651"/>
    </source>
</evidence>
<evidence type="ECO:0000256" key="6">
    <source>
        <dbReference type="SAM" id="Phobius"/>
    </source>
</evidence>
<keyword evidence="2" id="KW-1003">Cell membrane</keyword>
<feature type="transmembrane region" description="Helical" evidence="6">
    <location>
        <begin position="30"/>
        <end position="48"/>
    </location>
</feature>
<feature type="transmembrane region" description="Helical" evidence="6">
    <location>
        <begin position="197"/>
        <end position="216"/>
    </location>
</feature>
<evidence type="ECO:0000256" key="2">
    <source>
        <dbReference type="ARBA" id="ARBA00022475"/>
    </source>
</evidence>
<feature type="transmembrane region" description="Helical" evidence="6">
    <location>
        <begin position="54"/>
        <end position="72"/>
    </location>
</feature>